<name>A0A3A8HQU7_9BACT</name>
<reference evidence="4" key="1">
    <citation type="submission" date="2018-09" db="EMBL/GenBank/DDBJ databases">
        <authorList>
            <person name="Livingstone P.G."/>
            <person name="Whitworth D.E."/>
        </authorList>
    </citation>
    <scope>NUCLEOTIDE SEQUENCE [LARGE SCALE GENOMIC DNA]</scope>
    <source>
        <strain evidence="4">CA054A</strain>
    </source>
</reference>
<evidence type="ECO:0000313" key="4">
    <source>
        <dbReference type="Proteomes" id="UP000268094"/>
    </source>
</evidence>
<dbReference type="Gene3D" id="2.120.10.30">
    <property type="entry name" value="TolB, C-terminal domain"/>
    <property type="match status" value="1"/>
</dbReference>
<keyword evidence="4" id="KW-1185">Reference proteome</keyword>
<dbReference type="InterPro" id="IPR011042">
    <property type="entry name" value="6-blade_b-propeller_TolB-like"/>
</dbReference>
<protein>
    <submittedName>
        <fullName evidence="3">Gluconolactonase</fullName>
    </submittedName>
</protein>
<dbReference type="OrthoDB" id="9797664at2"/>
<evidence type="ECO:0000256" key="2">
    <source>
        <dbReference type="ARBA" id="ARBA00022525"/>
    </source>
</evidence>
<dbReference type="EMBL" id="RAVZ01000427">
    <property type="protein sequence ID" value="RKG73145.1"/>
    <property type="molecule type" value="Genomic_DNA"/>
</dbReference>
<evidence type="ECO:0000256" key="1">
    <source>
        <dbReference type="ARBA" id="ARBA00004613"/>
    </source>
</evidence>
<dbReference type="Pfam" id="PF03022">
    <property type="entry name" value="MRJP"/>
    <property type="match status" value="1"/>
</dbReference>
<keyword evidence="2" id="KW-0964">Secreted</keyword>
<comment type="subcellular location">
    <subcellularLocation>
        <location evidence="1">Secreted</location>
    </subcellularLocation>
</comment>
<dbReference type="GO" id="GO:0005576">
    <property type="term" value="C:extracellular region"/>
    <property type="evidence" value="ECO:0007669"/>
    <property type="project" value="UniProtKB-SubCell"/>
</dbReference>
<organism evidence="3 4">
    <name type="scientific">Corallococcus terminator</name>
    <dbReference type="NCBI Taxonomy" id="2316733"/>
    <lineage>
        <taxon>Bacteria</taxon>
        <taxon>Pseudomonadati</taxon>
        <taxon>Myxococcota</taxon>
        <taxon>Myxococcia</taxon>
        <taxon>Myxococcales</taxon>
        <taxon>Cystobacterineae</taxon>
        <taxon>Myxococcaceae</taxon>
        <taxon>Corallococcus</taxon>
    </lineage>
</organism>
<dbReference type="Proteomes" id="UP000268094">
    <property type="component" value="Unassembled WGS sequence"/>
</dbReference>
<dbReference type="PANTHER" id="PTHR10009:SF18">
    <property type="entry name" value="PROTEIN YELLOW-LIKE PROTEIN"/>
    <property type="match status" value="1"/>
</dbReference>
<dbReference type="PANTHER" id="PTHR10009">
    <property type="entry name" value="PROTEIN YELLOW-RELATED"/>
    <property type="match status" value="1"/>
</dbReference>
<sequence length="382" mass="40575">MVTVLAGMAGGPVARAQTDTADPGTAPSGSVEVLARMEGPGPSGIAVTPEGRIFVGFPRHADDHASATLAELKGGRLFPYPSSAMSLPSDAPPAERLLSVHGMTVDRLGRLWVIDDGKRHGHDIPEGGAKVVGIDPKTNRVIASVPLKAPALRPDSHMNDLRVDLGHGAKGTAYVSDSSFGTTPALVVVDLASGRQRRVLATHPSTQPDPGFLTVLEGRALKYDPRHPTFPVGGVDGLALGEGGRRLYYAPLSSHRLYSVPTDVLANPAASDAQVAASVRDEGEKGAADGLAEDAQGRLYTTDFEHDAILRRAPDGTFERLAHDARFVWPDGIFVDAHHVYVTLGQWNRLPDFNGGQERRKPPYLLVRIPVEPPPTVRSPTG</sequence>
<evidence type="ECO:0000313" key="3">
    <source>
        <dbReference type="EMBL" id="RKG73145.1"/>
    </source>
</evidence>
<accession>A0A3A8HQU7</accession>
<dbReference type="InterPro" id="IPR017996">
    <property type="entry name" value="MRJP/yellow-related"/>
</dbReference>
<dbReference type="SUPFAM" id="SSF63829">
    <property type="entry name" value="Calcium-dependent phosphotriesterase"/>
    <property type="match status" value="1"/>
</dbReference>
<proteinExistence type="predicted"/>
<comment type="caution">
    <text evidence="3">The sequence shown here is derived from an EMBL/GenBank/DDBJ whole genome shotgun (WGS) entry which is preliminary data.</text>
</comment>
<dbReference type="AlphaFoldDB" id="A0A3A8HQU7"/>
<gene>
    <name evidence="3" type="ORF">D7V88_36955</name>
</gene>